<evidence type="ECO:0000256" key="3">
    <source>
        <dbReference type="ARBA" id="ARBA00022679"/>
    </source>
</evidence>
<organism evidence="11 12">
    <name type="scientific">Leucocoprinus leucothites</name>
    <dbReference type="NCBI Taxonomy" id="201217"/>
    <lineage>
        <taxon>Eukaryota</taxon>
        <taxon>Fungi</taxon>
        <taxon>Dikarya</taxon>
        <taxon>Basidiomycota</taxon>
        <taxon>Agaricomycotina</taxon>
        <taxon>Agaricomycetes</taxon>
        <taxon>Agaricomycetidae</taxon>
        <taxon>Agaricales</taxon>
        <taxon>Agaricineae</taxon>
        <taxon>Agaricaceae</taxon>
        <taxon>Leucocoprinus</taxon>
    </lineage>
</organism>
<dbReference type="GO" id="GO:0016020">
    <property type="term" value="C:membrane"/>
    <property type="evidence" value="ECO:0007669"/>
    <property type="project" value="UniProtKB-SubCell"/>
</dbReference>
<dbReference type="Pfam" id="PF07779">
    <property type="entry name" value="Cas1_AcylT"/>
    <property type="match status" value="1"/>
</dbReference>
<feature type="transmembrane region" description="Helical" evidence="9">
    <location>
        <begin position="67"/>
        <end position="93"/>
    </location>
</feature>
<dbReference type="InterPro" id="IPR035952">
    <property type="entry name" value="Rhomboid-like_sf"/>
</dbReference>
<evidence type="ECO:0000256" key="8">
    <source>
        <dbReference type="SAM" id="MobiDB-lite"/>
    </source>
</evidence>
<keyword evidence="12" id="KW-1185">Reference proteome</keyword>
<feature type="compositionally biased region" description="Low complexity" evidence="8">
    <location>
        <begin position="904"/>
        <end position="913"/>
    </location>
</feature>
<reference evidence="11 12" key="1">
    <citation type="journal article" date="2020" name="ISME J.">
        <title>Uncovering the hidden diversity of litter-decomposition mechanisms in mushroom-forming fungi.</title>
        <authorList>
            <person name="Floudas D."/>
            <person name="Bentzer J."/>
            <person name="Ahren D."/>
            <person name="Johansson T."/>
            <person name="Persson P."/>
            <person name="Tunlid A."/>
        </authorList>
    </citation>
    <scope>NUCLEOTIDE SEQUENCE [LARGE SCALE GENOMIC DNA]</scope>
    <source>
        <strain evidence="11 12">CBS 146.42</strain>
    </source>
</reference>
<feature type="transmembrane region" description="Helical" evidence="9">
    <location>
        <begin position="847"/>
        <end position="864"/>
    </location>
</feature>
<keyword evidence="5 9" id="KW-1133">Transmembrane helix</keyword>
<evidence type="ECO:0000256" key="9">
    <source>
        <dbReference type="SAM" id="Phobius"/>
    </source>
</evidence>
<dbReference type="GO" id="GO:0005975">
    <property type="term" value="P:carbohydrate metabolic process"/>
    <property type="evidence" value="ECO:0007669"/>
    <property type="project" value="UniProtKB-ARBA"/>
</dbReference>
<feature type="transmembrane region" description="Helical" evidence="9">
    <location>
        <begin position="611"/>
        <end position="632"/>
    </location>
</feature>
<name>A0A8H5D9T8_9AGAR</name>
<evidence type="ECO:0000256" key="6">
    <source>
        <dbReference type="ARBA" id="ARBA00023136"/>
    </source>
</evidence>
<dbReference type="GO" id="GO:0005794">
    <property type="term" value="C:Golgi apparatus"/>
    <property type="evidence" value="ECO:0007669"/>
    <property type="project" value="UniProtKB-ARBA"/>
</dbReference>
<evidence type="ECO:0000256" key="2">
    <source>
        <dbReference type="ARBA" id="ARBA00010666"/>
    </source>
</evidence>
<feature type="transmembrane region" description="Helical" evidence="9">
    <location>
        <begin position="105"/>
        <end position="125"/>
    </location>
</feature>
<feature type="transmembrane region" description="Helical" evidence="9">
    <location>
        <begin position="809"/>
        <end position="827"/>
    </location>
</feature>
<dbReference type="PANTHER" id="PTHR13533">
    <property type="entry name" value="N-ACETYLNEURAMINATE 9-O-ACETYLTRANSFERASE"/>
    <property type="match status" value="1"/>
</dbReference>
<feature type="transmembrane region" description="Helical" evidence="9">
    <location>
        <begin position="978"/>
        <end position="995"/>
    </location>
</feature>
<feature type="transmembrane region" description="Helical" evidence="9">
    <location>
        <begin position="561"/>
        <end position="581"/>
    </location>
</feature>
<feature type="region of interest" description="Disordered" evidence="8">
    <location>
        <begin position="895"/>
        <end position="934"/>
    </location>
</feature>
<evidence type="ECO:0000256" key="4">
    <source>
        <dbReference type="ARBA" id="ARBA00022692"/>
    </source>
</evidence>
<evidence type="ECO:0000256" key="1">
    <source>
        <dbReference type="ARBA" id="ARBA00004141"/>
    </source>
</evidence>
<feature type="compositionally biased region" description="Pro residues" evidence="8">
    <location>
        <begin position="923"/>
        <end position="932"/>
    </location>
</feature>
<feature type="domain" description="Cas1p 10 TM acyl transferase" evidence="10">
    <location>
        <begin position="492"/>
        <end position="879"/>
    </location>
</feature>
<feature type="transmembrane region" description="Helical" evidence="9">
    <location>
        <begin position="666"/>
        <end position="684"/>
    </location>
</feature>
<comment type="similarity">
    <text evidence="2">Belongs to the PC-esterase family. CASD1 subfamily.</text>
</comment>
<dbReference type="AlphaFoldDB" id="A0A8H5D9T8"/>
<comment type="subcellular location">
    <subcellularLocation>
        <location evidence="1">Membrane</location>
        <topology evidence="1">Multi-pass membrane protein</topology>
    </subcellularLocation>
</comment>
<feature type="transmembrane region" description="Helical" evidence="9">
    <location>
        <begin position="522"/>
        <end position="540"/>
    </location>
</feature>
<sequence>MVPMTLSAQIEREMGSTGFLITYFAGGIFGELTGSNFNGKVTWVDLFAHWKYHYRPVRRLVFQTIELLIGIAIGYIPSHIGGFVMGLFVGTVFYPVISETKRHRLITWILKVAAIPLAIILYVVLVRNFYTSDPYAACSGCRYLSCFPTAANNRCQGIPEPLEAHKALRLPSSFKCFLNHFLYNNPAAFPAIYPPNIVHDATGFRWLDPMHCHALLNTGSWLDDGWTNWQPDGCMLHTYTSQDSANCLNSQNVVFAGDSVTRKLFFQFANILDSKLPLAPPNDNQKHSDHILHSSTGTELSFYWDPFLNNSHITDLLTTTSHDAPMDLNRPALLVLGSGLWYLRYGNESGGVSAWQVNTAHHVSTIMRQPVWPADLTVMLPVERVIPSKLTPERATTMHPSNIDAMNSDLYHRVYPGGNGLDRAWLGGGRPGRMPIALPRVFNEMLDPSQTEDGLHFSDKVIRAQANVLLNLRCNGSGAREVMGSFFGENEIPALVLSAAALLIYVADRTGLWLKEQKQFDSWAFAFLSLGYLAFGILTLKKGEKDLGFLNRDQTDEWKGWMQLAILVYHYFGASKISGIYNPVRVLVSSYLFMTGYGHTTFYLRKADFSFVRVAQIMVRLNLLTVLLAYTMNTEYMFYYFAPLVSMWYIIVYATLFVASRYNERTSFLLCKIFLSASIVTWFLKSEWPLEILFGMLNDVFNIQWSAREWTFRATLDLWIVYVGMLTAILVIKMREYRLTDHRMWPIAVKVAAVVSGFVLIWFFGFELTQESKFTYNSWHPYISPLPVLAFVVLRNANATLRSSASRGFMFVGKCSLELFIMQYHFWLAGDTKGVLLMIPGTKWRPVNFVLTSFVFVYLCHRVANATGEVTKIVCTEPQNLPIVQVNGVPLASLAPPSSGGQASGESVSSSDLESGRKGMDGNPPPPEPDTPIRPVFGRRWIDRLADGTSPPTSPSPSPRLRSLAATMNLMSRLEGKVIIFLCCLWILNVLWGYPE</sequence>
<evidence type="ECO:0000313" key="12">
    <source>
        <dbReference type="Proteomes" id="UP000559027"/>
    </source>
</evidence>
<gene>
    <name evidence="11" type="ORF">D9756_004139</name>
</gene>
<evidence type="ECO:0000259" key="10">
    <source>
        <dbReference type="Pfam" id="PF07779"/>
    </source>
</evidence>
<keyword evidence="3" id="KW-0808">Transferase</keyword>
<evidence type="ECO:0000256" key="7">
    <source>
        <dbReference type="ARBA" id="ARBA00023180"/>
    </source>
</evidence>
<keyword evidence="4 9" id="KW-0812">Transmembrane</keyword>
<dbReference type="InterPro" id="IPR012419">
    <property type="entry name" value="Cas1_AcylTrans_dom"/>
</dbReference>
<evidence type="ECO:0000313" key="11">
    <source>
        <dbReference type="EMBL" id="KAF5356180.1"/>
    </source>
</evidence>
<feature type="transmembrane region" description="Helical" evidence="9">
    <location>
        <begin position="779"/>
        <end position="797"/>
    </location>
</feature>
<feature type="transmembrane region" description="Helical" evidence="9">
    <location>
        <begin position="710"/>
        <end position="732"/>
    </location>
</feature>
<keyword evidence="6 9" id="KW-0472">Membrane</keyword>
<dbReference type="PANTHER" id="PTHR13533:SF1">
    <property type="entry name" value="N-ACETYLNEURAMINATE 9-O-ACETYLTRANSFERASE"/>
    <property type="match status" value="1"/>
</dbReference>
<comment type="caution">
    <text evidence="11">The sequence shown here is derived from an EMBL/GenBank/DDBJ whole genome shotgun (WGS) entry which is preliminary data.</text>
</comment>
<dbReference type="EMBL" id="JAACJO010000007">
    <property type="protein sequence ID" value="KAF5356180.1"/>
    <property type="molecule type" value="Genomic_DNA"/>
</dbReference>
<dbReference type="SUPFAM" id="SSF144091">
    <property type="entry name" value="Rhomboid-like"/>
    <property type="match status" value="1"/>
</dbReference>
<dbReference type="Proteomes" id="UP000559027">
    <property type="component" value="Unassembled WGS sequence"/>
</dbReference>
<protein>
    <recommendedName>
        <fullName evidence="10">Cas1p 10 TM acyl transferase domain-containing protein</fullName>
    </recommendedName>
</protein>
<evidence type="ECO:0000256" key="5">
    <source>
        <dbReference type="ARBA" id="ARBA00022989"/>
    </source>
</evidence>
<feature type="transmembrane region" description="Helical" evidence="9">
    <location>
        <begin position="638"/>
        <end position="659"/>
    </location>
</feature>
<proteinExistence type="inferred from homology"/>
<feature type="transmembrane region" description="Helical" evidence="9">
    <location>
        <begin position="744"/>
        <end position="764"/>
    </location>
</feature>
<dbReference type="OrthoDB" id="1932925at2759"/>
<dbReference type="GO" id="GO:0016740">
    <property type="term" value="F:transferase activity"/>
    <property type="evidence" value="ECO:0007669"/>
    <property type="project" value="UniProtKB-KW"/>
</dbReference>
<accession>A0A8H5D9T8</accession>
<keyword evidence="7" id="KW-0325">Glycoprotein</keyword>